<dbReference type="Gene3D" id="3.40.140.10">
    <property type="entry name" value="Cytidine Deaminase, domain 2"/>
    <property type="match status" value="1"/>
</dbReference>
<dbReference type="PANTHER" id="PTHR30471">
    <property type="entry name" value="DNA REPAIR PROTEIN RADC"/>
    <property type="match status" value="1"/>
</dbReference>
<keyword evidence="5" id="KW-0862">Zinc</keyword>
<dbReference type="Proteomes" id="UP000075666">
    <property type="component" value="Unassembled WGS sequence"/>
</dbReference>
<dbReference type="STRING" id="46224.B4102_2175"/>
<proteinExistence type="inferred from homology"/>
<name>A0A150LGK0_9BACI</name>
<evidence type="ECO:0000313" key="9">
    <source>
        <dbReference type="Proteomes" id="UP000075666"/>
    </source>
</evidence>
<keyword evidence="2" id="KW-0645">Protease</keyword>
<comment type="similarity">
    <text evidence="1">Belongs to the UPF0758 family.</text>
</comment>
<dbReference type="PANTHER" id="PTHR30471:SF3">
    <property type="entry name" value="UPF0758 PROTEIN YEES-RELATED"/>
    <property type="match status" value="1"/>
</dbReference>
<dbReference type="InterPro" id="IPR037518">
    <property type="entry name" value="MPN"/>
</dbReference>
<dbReference type="OrthoDB" id="9804482at2"/>
<feature type="domain" description="MPN" evidence="7">
    <location>
        <begin position="28"/>
        <end position="152"/>
    </location>
</feature>
<evidence type="ECO:0000259" key="7">
    <source>
        <dbReference type="PROSITE" id="PS50249"/>
    </source>
</evidence>
<dbReference type="PATRIC" id="fig|46224.3.peg.3986"/>
<dbReference type="InterPro" id="IPR001405">
    <property type="entry name" value="UPF0758"/>
</dbReference>
<evidence type="ECO:0000256" key="2">
    <source>
        <dbReference type="ARBA" id="ARBA00022670"/>
    </source>
</evidence>
<accession>A0A150LGK0</accession>
<gene>
    <name evidence="8" type="ORF">B4102_2175</name>
</gene>
<evidence type="ECO:0000256" key="5">
    <source>
        <dbReference type="ARBA" id="ARBA00022833"/>
    </source>
</evidence>
<sequence>MAKEKLEMVKEIVRIKQVITKGEVARERISSPDDAVEIATKYIGDEDREVFLVLVLNTKNQVNAIHRCHVGSINASIVHTREVFKVAILNNGASIIVAHNHPSYNPEPSREDIEVSKRLREAGVLLGIELLDSLIVTDNSRKYISLKEKGYL</sequence>
<evidence type="ECO:0000256" key="4">
    <source>
        <dbReference type="ARBA" id="ARBA00022801"/>
    </source>
</evidence>
<dbReference type="AlphaFoldDB" id="A0A150LGK0"/>
<dbReference type="Pfam" id="PF04002">
    <property type="entry name" value="RadC"/>
    <property type="match status" value="1"/>
</dbReference>
<keyword evidence="3" id="KW-0479">Metal-binding</keyword>
<evidence type="ECO:0000256" key="3">
    <source>
        <dbReference type="ARBA" id="ARBA00022723"/>
    </source>
</evidence>
<dbReference type="PROSITE" id="PS50249">
    <property type="entry name" value="MPN"/>
    <property type="match status" value="1"/>
</dbReference>
<evidence type="ECO:0000256" key="6">
    <source>
        <dbReference type="ARBA" id="ARBA00023049"/>
    </source>
</evidence>
<dbReference type="GO" id="GO:0006508">
    <property type="term" value="P:proteolysis"/>
    <property type="evidence" value="ECO:0007669"/>
    <property type="project" value="UniProtKB-KW"/>
</dbReference>
<organism evidence="8 9">
    <name type="scientific">Heyndrickxia sporothermodurans</name>
    <dbReference type="NCBI Taxonomy" id="46224"/>
    <lineage>
        <taxon>Bacteria</taxon>
        <taxon>Bacillati</taxon>
        <taxon>Bacillota</taxon>
        <taxon>Bacilli</taxon>
        <taxon>Bacillales</taxon>
        <taxon>Bacillaceae</taxon>
        <taxon>Heyndrickxia</taxon>
    </lineage>
</organism>
<keyword evidence="4" id="KW-0378">Hydrolase</keyword>
<keyword evidence="6" id="KW-0482">Metalloprotease</keyword>
<dbReference type="RefSeq" id="WP_084347357.1">
    <property type="nucleotide sequence ID" value="NZ_LQYN01000006.1"/>
</dbReference>
<comment type="caution">
    <text evidence="8">The sequence shown here is derived from an EMBL/GenBank/DDBJ whole genome shotgun (WGS) entry which is preliminary data.</text>
</comment>
<dbReference type="CDD" id="cd08071">
    <property type="entry name" value="MPN_DUF2466"/>
    <property type="match status" value="1"/>
</dbReference>
<evidence type="ECO:0000313" key="8">
    <source>
        <dbReference type="EMBL" id="KYD11447.1"/>
    </source>
</evidence>
<dbReference type="InterPro" id="IPR025657">
    <property type="entry name" value="RadC_JAB"/>
</dbReference>
<reference evidence="8 9" key="1">
    <citation type="submission" date="2016-01" db="EMBL/GenBank/DDBJ databases">
        <title>Genome Sequences of Twelve Sporeforming Bacillus Species Isolated from Foods.</title>
        <authorList>
            <person name="Berendsen E.M."/>
            <person name="Wells-Bennik M.H."/>
            <person name="Krawcyk A.O."/>
            <person name="De Jong A."/>
            <person name="Holsappel S."/>
            <person name="Eijlander R.T."/>
            <person name="Kuipers O.P."/>
        </authorList>
    </citation>
    <scope>NUCLEOTIDE SEQUENCE [LARGE SCALE GENOMIC DNA]</scope>
    <source>
        <strain evidence="8 9">B4102</strain>
    </source>
</reference>
<protein>
    <recommendedName>
        <fullName evidence="7">MPN domain-containing protein</fullName>
    </recommendedName>
</protein>
<evidence type="ECO:0000256" key="1">
    <source>
        <dbReference type="ARBA" id="ARBA00010243"/>
    </source>
</evidence>
<dbReference type="GO" id="GO:0046872">
    <property type="term" value="F:metal ion binding"/>
    <property type="evidence" value="ECO:0007669"/>
    <property type="project" value="UniProtKB-KW"/>
</dbReference>
<dbReference type="GO" id="GO:0008237">
    <property type="term" value="F:metallopeptidase activity"/>
    <property type="evidence" value="ECO:0007669"/>
    <property type="project" value="UniProtKB-KW"/>
</dbReference>
<dbReference type="EMBL" id="LQYN01000006">
    <property type="protein sequence ID" value="KYD11447.1"/>
    <property type="molecule type" value="Genomic_DNA"/>
</dbReference>
<keyword evidence="9" id="KW-1185">Reference proteome</keyword>